<evidence type="ECO:0000313" key="2">
    <source>
        <dbReference type="Proteomes" id="UP000078447"/>
    </source>
</evidence>
<protein>
    <recommendedName>
        <fullName evidence="3">DUF3298 domain-containing protein</fullName>
    </recommendedName>
</protein>
<name>A0ABX2VAX8_9BACL</name>
<proteinExistence type="predicted"/>
<dbReference type="EMBL" id="LVVL01000001">
    <property type="protein sequence ID" value="OAN15383.1"/>
    <property type="molecule type" value="Genomic_DNA"/>
</dbReference>
<dbReference type="Proteomes" id="UP000078447">
    <property type="component" value="Unassembled WGS sequence"/>
</dbReference>
<accession>A0ABX2VAX8</accession>
<gene>
    <name evidence="1" type="ORF">A3783_05460</name>
</gene>
<organism evidence="1 2">
    <name type="scientific">Exiguobacterium undae</name>
    <dbReference type="NCBI Taxonomy" id="169177"/>
    <lineage>
        <taxon>Bacteria</taxon>
        <taxon>Bacillati</taxon>
        <taxon>Bacillota</taxon>
        <taxon>Bacilli</taxon>
        <taxon>Bacillales</taxon>
        <taxon>Bacillales Family XII. Incertae Sedis</taxon>
        <taxon>Exiguobacterium</taxon>
    </lineage>
</organism>
<dbReference type="RefSeq" id="WP_028106225.1">
    <property type="nucleotide sequence ID" value="NZ_LVVL01000001.1"/>
</dbReference>
<keyword evidence="2" id="KW-1185">Reference proteome</keyword>
<comment type="caution">
    <text evidence="1">The sequence shown here is derived from an EMBL/GenBank/DDBJ whole genome shotgun (WGS) entry which is preliminary data.</text>
</comment>
<evidence type="ECO:0008006" key="3">
    <source>
        <dbReference type="Google" id="ProtNLM"/>
    </source>
</evidence>
<evidence type="ECO:0000313" key="1">
    <source>
        <dbReference type="EMBL" id="OAN15383.1"/>
    </source>
</evidence>
<reference evidence="1 2" key="1">
    <citation type="submission" date="2016-03" db="EMBL/GenBank/DDBJ databases">
        <authorList>
            <person name="Cho S.-Y."/>
            <person name="Lim S."/>
            <person name="Kim H."/>
            <person name="Soh E.H."/>
            <person name="Moon J.S."/>
        </authorList>
    </citation>
    <scope>NUCLEOTIDE SEQUENCE [LARGE SCALE GENOMIC DNA]</scope>
    <source>
        <strain evidence="1 2">KCTC 3810</strain>
    </source>
</reference>
<sequence length="275" mass="31299">MKQQLETVFKDIPVPDTVHARMEQGLRRKKRRHRLPQLILAASLLIGLLQYDRIDSWIQPPIDQSTASMLPGLVYQEQMYIQADTTISGQAVSQLRGRKLGTSENTLTEENETIFSKQPFASNLTDYTIYELQGYAPSIRLLAIGQEDGQRIVRILDQTTFRPDYFRHLRLDQTITDISYQTERTRDSERKASLAPSASWTNLLTGLSTATPLADSELPSSIQNDPELRMVDVTLADGVTNQFQLIKGGYLFYEPIHAYFDVKGTAFETVWAEMH</sequence>